<evidence type="ECO:0000313" key="2">
    <source>
        <dbReference type="Proteomes" id="UP001234178"/>
    </source>
</evidence>
<evidence type="ECO:0000313" key="1">
    <source>
        <dbReference type="EMBL" id="KAK4025168.1"/>
    </source>
</evidence>
<protein>
    <submittedName>
        <fullName evidence="1">Uncharacterized protein</fullName>
    </submittedName>
</protein>
<sequence length="61" mass="7311">MSHHLAGGRAHSWPHYQAIDSLQFRFNFLFSEAASPRHIESIEPFVRHCPTKFWPEIHLRW</sequence>
<proteinExistence type="predicted"/>
<keyword evidence="2" id="KW-1185">Reference proteome</keyword>
<dbReference type="EMBL" id="JAOYFB010000037">
    <property type="protein sequence ID" value="KAK4025168.1"/>
    <property type="molecule type" value="Genomic_DNA"/>
</dbReference>
<comment type="caution">
    <text evidence="1">The sequence shown here is derived from an EMBL/GenBank/DDBJ whole genome shotgun (WGS) entry which is preliminary data.</text>
</comment>
<name>A0ABR0AJK5_9CRUS</name>
<gene>
    <name evidence="1" type="ORF">OUZ56_010668</name>
</gene>
<accession>A0ABR0AJK5</accession>
<dbReference type="Proteomes" id="UP001234178">
    <property type="component" value="Unassembled WGS sequence"/>
</dbReference>
<organism evidence="1 2">
    <name type="scientific">Daphnia magna</name>
    <dbReference type="NCBI Taxonomy" id="35525"/>
    <lineage>
        <taxon>Eukaryota</taxon>
        <taxon>Metazoa</taxon>
        <taxon>Ecdysozoa</taxon>
        <taxon>Arthropoda</taxon>
        <taxon>Crustacea</taxon>
        <taxon>Branchiopoda</taxon>
        <taxon>Diplostraca</taxon>
        <taxon>Cladocera</taxon>
        <taxon>Anomopoda</taxon>
        <taxon>Daphniidae</taxon>
        <taxon>Daphnia</taxon>
    </lineage>
</organism>
<reference evidence="1 2" key="1">
    <citation type="journal article" date="2023" name="Nucleic Acids Res.">
        <title>The hologenome of Daphnia magna reveals possible DNA methylation and microbiome-mediated evolution of the host genome.</title>
        <authorList>
            <person name="Chaturvedi A."/>
            <person name="Li X."/>
            <person name="Dhandapani V."/>
            <person name="Marshall H."/>
            <person name="Kissane S."/>
            <person name="Cuenca-Cambronero M."/>
            <person name="Asole G."/>
            <person name="Calvet F."/>
            <person name="Ruiz-Romero M."/>
            <person name="Marangio P."/>
            <person name="Guigo R."/>
            <person name="Rago D."/>
            <person name="Mirbahai L."/>
            <person name="Eastwood N."/>
            <person name="Colbourne J.K."/>
            <person name="Zhou J."/>
            <person name="Mallon E."/>
            <person name="Orsini L."/>
        </authorList>
    </citation>
    <scope>NUCLEOTIDE SEQUENCE [LARGE SCALE GENOMIC DNA]</scope>
    <source>
        <strain evidence="1">LRV0_1</strain>
    </source>
</reference>